<dbReference type="AlphaFoldDB" id="A0A563VVE2"/>
<accession>A0A563VVE2</accession>
<dbReference type="Pfam" id="PF19583">
    <property type="entry name" value="ODP"/>
    <property type="match status" value="1"/>
</dbReference>
<dbReference type="GO" id="GO:0016646">
    <property type="term" value="F:oxidoreductase activity, acting on the CH-NH group of donors, NAD or NADP as acceptor"/>
    <property type="evidence" value="ECO:0007669"/>
    <property type="project" value="UniProtKB-ARBA"/>
</dbReference>
<keyword evidence="4" id="KW-0813">Transport</keyword>
<gene>
    <name evidence="10" type="primary">dfa</name>
    <name evidence="10" type="ORF">H1P_3310003</name>
</gene>
<evidence type="ECO:0000256" key="6">
    <source>
        <dbReference type="ARBA" id="ARBA00023002"/>
    </source>
</evidence>
<dbReference type="SUPFAM" id="SSF56281">
    <property type="entry name" value="Metallo-hydrolase/oxidoreductase"/>
    <property type="match status" value="1"/>
</dbReference>
<dbReference type="InterPro" id="IPR002563">
    <property type="entry name" value="Flavin_Rdtase-like_dom"/>
</dbReference>
<comment type="similarity">
    <text evidence="3">In the N-terminal section; belongs to the zinc metallo-hydrolase group 3 family.</text>
</comment>
<dbReference type="Proteomes" id="UP000320055">
    <property type="component" value="Unassembled WGS sequence"/>
</dbReference>
<dbReference type="InterPro" id="IPR029039">
    <property type="entry name" value="Flavoprotein-like_sf"/>
</dbReference>
<dbReference type="GO" id="GO:0009055">
    <property type="term" value="F:electron transfer activity"/>
    <property type="evidence" value="ECO:0007669"/>
    <property type="project" value="InterPro"/>
</dbReference>
<feature type="domain" description="Flavodoxin-like" evidence="9">
    <location>
        <begin position="269"/>
        <end position="411"/>
    </location>
</feature>
<dbReference type="InterPro" id="IPR051285">
    <property type="entry name" value="NADH_oxidoreductase_modular"/>
</dbReference>
<dbReference type="EMBL" id="CAACVJ010000259">
    <property type="protein sequence ID" value="VEP15402.1"/>
    <property type="molecule type" value="Genomic_DNA"/>
</dbReference>
<dbReference type="SMART" id="SM00903">
    <property type="entry name" value="Flavin_Reduct"/>
    <property type="match status" value="1"/>
</dbReference>
<dbReference type="Gene3D" id="3.40.50.360">
    <property type="match status" value="1"/>
</dbReference>
<dbReference type="SUPFAM" id="SSF52218">
    <property type="entry name" value="Flavoproteins"/>
    <property type="match status" value="1"/>
</dbReference>
<evidence type="ECO:0000256" key="7">
    <source>
        <dbReference type="ARBA" id="ARBA00025633"/>
    </source>
</evidence>
<dbReference type="InterPro" id="IPR045761">
    <property type="entry name" value="ODP_dom"/>
</dbReference>
<proteinExistence type="inferred from homology"/>
<evidence type="ECO:0000313" key="11">
    <source>
        <dbReference type="Proteomes" id="UP000320055"/>
    </source>
</evidence>
<dbReference type="SUPFAM" id="SSF50475">
    <property type="entry name" value="FMN-binding split barrel"/>
    <property type="match status" value="1"/>
</dbReference>
<dbReference type="InterPro" id="IPR036866">
    <property type="entry name" value="RibonucZ/Hydroxyglut_hydro"/>
</dbReference>
<dbReference type="InterPro" id="IPR001226">
    <property type="entry name" value="Flavodoxin_CS"/>
</dbReference>
<evidence type="ECO:0000256" key="5">
    <source>
        <dbReference type="ARBA" id="ARBA00022982"/>
    </source>
</evidence>
<dbReference type="PROSITE" id="PS50902">
    <property type="entry name" value="FLAVODOXIN_LIKE"/>
    <property type="match status" value="1"/>
</dbReference>
<name>A0A563VVE2_9CYAN</name>
<dbReference type="EC" id="1.-.-.-" evidence="10"/>
<dbReference type="PANTHER" id="PTHR32145:SF32">
    <property type="entry name" value="DIFLAVIN FLAVOPROTEIN A 4-RELATED"/>
    <property type="match status" value="1"/>
</dbReference>
<dbReference type="OrthoDB" id="9807946at2"/>
<dbReference type="Pfam" id="PF01613">
    <property type="entry name" value="Flavin_Reduct"/>
    <property type="match status" value="1"/>
</dbReference>
<organism evidence="10 11">
    <name type="scientific">Hyella patelloides LEGE 07179</name>
    <dbReference type="NCBI Taxonomy" id="945734"/>
    <lineage>
        <taxon>Bacteria</taxon>
        <taxon>Bacillati</taxon>
        <taxon>Cyanobacteriota</taxon>
        <taxon>Cyanophyceae</taxon>
        <taxon>Pleurocapsales</taxon>
        <taxon>Hyellaceae</taxon>
        <taxon>Hyella</taxon>
    </lineage>
</organism>
<dbReference type="Gene3D" id="2.30.110.10">
    <property type="entry name" value="Electron Transport, Fmn-binding Protein, Chain A"/>
    <property type="match status" value="1"/>
</dbReference>
<dbReference type="SMART" id="SM00849">
    <property type="entry name" value="Lactamase_B"/>
    <property type="match status" value="1"/>
</dbReference>
<evidence type="ECO:0000259" key="9">
    <source>
        <dbReference type="PROSITE" id="PS50902"/>
    </source>
</evidence>
<dbReference type="GO" id="GO:0010181">
    <property type="term" value="F:FMN binding"/>
    <property type="evidence" value="ECO:0007669"/>
    <property type="project" value="InterPro"/>
</dbReference>
<dbReference type="CDD" id="cd07709">
    <property type="entry name" value="flavodiiron_proteins_MBL-fold"/>
    <property type="match status" value="1"/>
</dbReference>
<dbReference type="Gene3D" id="3.60.15.10">
    <property type="entry name" value="Ribonuclease Z/Hydroxyacylglutathione hydrolase-like"/>
    <property type="match status" value="1"/>
</dbReference>
<evidence type="ECO:0000256" key="1">
    <source>
        <dbReference type="ARBA" id="ARBA00001962"/>
    </source>
</evidence>
<dbReference type="InterPro" id="IPR012349">
    <property type="entry name" value="Split_barrel_FMN-bd"/>
</dbReference>
<dbReference type="Pfam" id="PF00258">
    <property type="entry name" value="Flavodoxin_1"/>
    <property type="match status" value="1"/>
</dbReference>
<keyword evidence="5" id="KW-0249">Electron transport</keyword>
<dbReference type="InterPro" id="IPR008254">
    <property type="entry name" value="Flavodoxin/NO_synth"/>
</dbReference>
<comment type="cofactor">
    <cofactor evidence="1">
        <name>Fe cation</name>
        <dbReference type="ChEBI" id="CHEBI:24875"/>
    </cofactor>
</comment>
<evidence type="ECO:0000256" key="3">
    <source>
        <dbReference type="ARBA" id="ARBA00007121"/>
    </source>
</evidence>
<evidence type="ECO:0000256" key="2">
    <source>
        <dbReference type="ARBA" id="ARBA00006098"/>
    </source>
</evidence>
<feature type="region of interest" description="Disordered" evidence="8">
    <location>
        <begin position="510"/>
        <end position="544"/>
    </location>
</feature>
<dbReference type="PANTHER" id="PTHR32145">
    <property type="entry name" value="DIFLAVIN FLAVOPROTEIN A 2-RELATED"/>
    <property type="match status" value="1"/>
</dbReference>
<dbReference type="PROSITE" id="PS00201">
    <property type="entry name" value="FLAVODOXIN"/>
    <property type="match status" value="1"/>
</dbReference>
<comment type="similarity">
    <text evidence="2">In the C-terminal section; belongs to the flavodoxin reductase family.</text>
</comment>
<sequence>MVQAPIKTTPAKKRDVQVATISTNTQVLRSRTWDRLKFEVEYSRQKGTTSNSYLIEADKIALIDPPGQSFTQIYLETLEQHLDLQKLDYIILQHVNPNRLATVKVLAAKAPQAQIICSKPAVNALEAALTFPQQRSRIQVVRDKDTLDLGQGHQLQFISAITPRWVDGLCTYDPQSKILYTDKFFGAHFCDEPIFDDNWKQLDLDRRFYFDCLHASQTKQLETALAKFTAFDSKIYAPAHGSLIKYSLSRFSYDYRSWCQEQKAQEFKVVLLYASAYGNTATLASAIAHGLIQSGVAIESINCELASTEEITTAVQACDGFIIGSPTLGGHAPTQIQTALGIVLANVAKTKLAGVFGSYGWSGEAIAMLENKLKDAHYSFGFEPIRVRFSPTATTLKECLQAGINFTQKLKKTKKLRTPRQAVTETQIDRTEQAVGRIVGSLCVLTTCHDNHHNGVLTSWVSQATFNPPGVMIALAPEQNANLISNPGDKFVLNILNEGGNIRRNFSHQSRNSFDERPRAADRRKRGVQAFEETSKDSPLGTREFDNVTTKTATNGCLIIEEALAHLECTVQSNVPSGDRNLIYAVVEQGEVSENSGITAMQHRKSGSHY</sequence>
<evidence type="ECO:0000313" key="10">
    <source>
        <dbReference type="EMBL" id="VEP15402.1"/>
    </source>
</evidence>
<comment type="function">
    <text evidence="7">Mediates electron transfer from NADH to oxygen, reducing it to water. This modular protein has 3 redox cofactors, in other organisms the same activity requires 2 or 3 proteins.</text>
</comment>
<reference evidence="10 11" key="1">
    <citation type="submission" date="2019-01" db="EMBL/GenBank/DDBJ databases">
        <authorList>
            <person name="Brito A."/>
        </authorList>
    </citation>
    <scope>NUCLEOTIDE SEQUENCE [LARGE SCALE GENOMIC DNA]</scope>
    <source>
        <strain evidence="10">1</strain>
    </source>
</reference>
<evidence type="ECO:0000256" key="8">
    <source>
        <dbReference type="SAM" id="MobiDB-lite"/>
    </source>
</evidence>
<dbReference type="InterPro" id="IPR001279">
    <property type="entry name" value="Metallo-B-lactamas"/>
</dbReference>
<dbReference type="RefSeq" id="WP_144874156.1">
    <property type="nucleotide sequence ID" value="NZ_LR214068.1"/>
</dbReference>
<protein>
    <submittedName>
        <fullName evidence="10">Putative diflavin flavoprotein A 4</fullName>
        <ecNumber evidence="10">1.-.-.-</ecNumber>
    </submittedName>
</protein>
<keyword evidence="11" id="KW-1185">Reference proteome</keyword>
<keyword evidence="6 10" id="KW-0560">Oxidoreductase</keyword>
<evidence type="ECO:0000256" key="4">
    <source>
        <dbReference type="ARBA" id="ARBA00022448"/>
    </source>
</evidence>